<dbReference type="InterPro" id="IPR025452">
    <property type="entry name" value="DUF4218"/>
</dbReference>
<dbReference type="Pfam" id="PF02992">
    <property type="entry name" value="Transposase_21"/>
    <property type="match status" value="1"/>
</dbReference>
<evidence type="ECO:0000259" key="1">
    <source>
        <dbReference type="Pfam" id="PF13960"/>
    </source>
</evidence>
<dbReference type="Pfam" id="PF13960">
    <property type="entry name" value="DUF4218"/>
    <property type="match status" value="1"/>
</dbReference>
<dbReference type="PANTHER" id="PTHR10775:SF158">
    <property type="entry name" value="TNP2-LIKE TRANSPOSON PROTEIN"/>
    <property type="match status" value="1"/>
</dbReference>
<evidence type="ECO:0000313" key="3">
    <source>
        <dbReference type="RefSeq" id="XP_056690095.1"/>
    </source>
</evidence>
<proteinExistence type="predicted"/>
<name>A0ABM3R3A2_SPIOL</name>
<reference evidence="3" key="1">
    <citation type="submission" date="2025-08" db="UniProtKB">
        <authorList>
            <consortium name="RefSeq"/>
        </authorList>
    </citation>
    <scope>IDENTIFICATION</scope>
    <source>
        <tissue evidence="3">Leaf</tissue>
    </source>
</reference>
<protein>
    <recommendedName>
        <fullName evidence="1">DUF4218 domain-containing protein</fullName>
    </recommendedName>
</protein>
<dbReference type="PANTHER" id="PTHR10775">
    <property type="entry name" value="OS08G0208400 PROTEIN"/>
    <property type="match status" value="1"/>
</dbReference>
<evidence type="ECO:0000313" key="2">
    <source>
        <dbReference type="Proteomes" id="UP000813463"/>
    </source>
</evidence>
<keyword evidence="2" id="KW-1185">Reference proteome</keyword>
<dbReference type="Proteomes" id="UP000813463">
    <property type="component" value="Unplaced"/>
</dbReference>
<dbReference type="InterPro" id="IPR004242">
    <property type="entry name" value="Transposase_21"/>
</dbReference>
<sequence length="837" mass="97007">MKHMIIKGMDVDYQKCIWIFHGESNVVDNDDIFEDNFDDVIDNTSEDGIFKMVGDAFDFHESTTSPSAINIEAEAFFKLLEDAGQPLYSGCEEFTKLSFIVEMYHLKCLYGVKDVAFDALVKLFKKALPKDSTLPNSFKKIKTIIKKLGLDYKKIDVCPNDCVLFWKDKIKLDNCPICDELRWKTADDGTIIELVNGKKVPKKVLRHFPLIPRLKRLFMSSKTSHLMRWHVDQEKDDKMRHPSDSCAWKEFDVRYPDFARDPRNVRLGLSSDGFNPFGMMSTQYSIWPVVLMTYNLPPWLCMKQPYFILSLLIPGPKGPGNDIDVFLEPLVDELELLWKVGVETYDASKCETFTLHAALMYTINDFPAYGNLSGWPTKGKRACPYCNVDTCCMYLKGSKKQCYMRYRCLLEENHELRQNKKAFDGKVELAPPPRSWTGSELLEQMKDVDVIFGKHPETKKLNQLNKRKRGVEKVPWKKISSFFRLEYWEHHPVRHNLDVMHIEKNVSESIIGTLFGIEGKSKDTTQSRIDLVHLNIRQNLHPQEVSGKKTYLPPASFTLSKKEKEEMLGVLASVRVPDGYAANIKRRFIDGKLYGLKSHDHHILMQQLLPLALRKMQNKDVSRVLIDICNFFKELCSKAATPEDFEKLEKRIVVILCHMERIFLPAFFDVMVHLLVHLPYEAKILGPVFQRWMYPIERYLNTLQSYVRNKSCPEASIANGALAVECLGFCARYLQDVETRENRCSRNDEGHGDDVVKGLSIFSLKCRAMSKRRNYKPDYFVIEQAHSYVLANCEEVQVYAREYYGIICDQYQNTPDIVDDIYRKQFSQWFSVNVSSK</sequence>
<dbReference type="RefSeq" id="XP_056690095.1">
    <property type="nucleotide sequence ID" value="XM_056834117.1"/>
</dbReference>
<gene>
    <name evidence="3" type="primary">LOC130465162</name>
</gene>
<accession>A0ABM3R3A2</accession>
<organism evidence="2 3">
    <name type="scientific">Spinacia oleracea</name>
    <name type="common">Spinach</name>
    <dbReference type="NCBI Taxonomy" id="3562"/>
    <lineage>
        <taxon>Eukaryota</taxon>
        <taxon>Viridiplantae</taxon>
        <taxon>Streptophyta</taxon>
        <taxon>Embryophyta</taxon>
        <taxon>Tracheophyta</taxon>
        <taxon>Spermatophyta</taxon>
        <taxon>Magnoliopsida</taxon>
        <taxon>eudicotyledons</taxon>
        <taxon>Gunneridae</taxon>
        <taxon>Pentapetalae</taxon>
        <taxon>Caryophyllales</taxon>
        <taxon>Chenopodiaceae</taxon>
        <taxon>Chenopodioideae</taxon>
        <taxon>Anserineae</taxon>
        <taxon>Spinacia</taxon>
    </lineage>
</organism>
<dbReference type="GeneID" id="130465162"/>
<feature type="domain" description="DUF4218" evidence="1">
    <location>
        <begin position="635"/>
        <end position="747"/>
    </location>
</feature>